<keyword evidence="1" id="KW-0812">Transmembrane</keyword>
<organism evidence="2">
    <name type="scientific">viral metagenome</name>
    <dbReference type="NCBI Taxonomy" id="1070528"/>
    <lineage>
        <taxon>unclassified sequences</taxon>
        <taxon>metagenomes</taxon>
        <taxon>organismal metagenomes</taxon>
    </lineage>
</organism>
<keyword evidence="1" id="KW-0472">Membrane</keyword>
<reference evidence="2" key="1">
    <citation type="journal article" date="2020" name="Nature">
        <title>Giant virus diversity and host interactions through global metagenomics.</title>
        <authorList>
            <person name="Schulz F."/>
            <person name="Roux S."/>
            <person name="Paez-Espino D."/>
            <person name="Jungbluth S."/>
            <person name="Walsh D.A."/>
            <person name="Denef V.J."/>
            <person name="McMahon K.D."/>
            <person name="Konstantinidis K.T."/>
            <person name="Eloe-Fadrosh E.A."/>
            <person name="Kyrpides N.C."/>
            <person name="Woyke T."/>
        </authorList>
    </citation>
    <scope>NUCLEOTIDE SEQUENCE</scope>
    <source>
        <strain evidence="2">GVMAG-M-3300017651-5</strain>
    </source>
</reference>
<accession>A0A6C0BMW3</accession>
<proteinExistence type="predicted"/>
<dbReference type="AlphaFoldDB" id="A0A6C0BMW3"/>
<protein>
    <recommendedName>
        <fullName evidence="3">Transmembrane protein</fullName>
    </recommendedName>
</protein>
<sequence length="117" mass="12911">MPSDIESLTPMAVIDSEDDRSRLNVYIVFSGVIWIPCLILMNVVYKVASSPNELVGVIPLLFLMGLCTTSGAAVREITSNRSVSRRIVTILTVCQGIVLTSCIQTYLTVLRLYESKQ</sequence>
<name>A0A6C0BMW3_9ZZZZ</name>
<feature type="transmembrane region" description="Helical" evidence="1">
    <location>
        <begin position="87"/>
        <end position="107"/>
    </location>
</feature>
<feature type="transmembrane region" description="Helical" evidence="1">
    <location>
        <begin position="57"/>
        <end position="75"/>
    </location>
</feature>
<dbReference type="EMBL" id="MN739193">
    <property type="protein sequence ID" value="QHS92919.1"/>
    <property type="molecule type" value="Genomic_DNA"/>
</dbReference>
<evidence type="ECO:0000313" key="2">
    <source>
        <dbReference type="EMBL" id="QHS92919.1"/>
    </source>
</evidence>
<evidence type="ECO:0008006" key="3">
    <source>
        <dbReference type="Google" id="ProtNLM"/>
    </source>
</evidence>
<keyword evidence="1" id="KW-1133">Transmembrane helix</keyword>
<feature type="transmembrane region" description="Helical" evidence="1">
    <location>
        <begin position="23"/>
        <end position="45"/>
    </location>
</feature>
<evidence type="ECO:0000256" key="1">
    <source>
        <dbReference type="SAM" id="Phobius"/>
    </source>
</evidence>